<reference evidence="5 6" key="1">
    <citation type="journal article" date="2013" name="Nature">
        <title>The genomes of four tapeworm species reveal adaptations to parasitism.</title>
        <authorList>
            <person name="Tsai I.J."/>
            <person name="Zarowiecki M."/>
            <person name="Holroyd N."/>
            <person name="Garciarrubio A."/>
            <person name="Sanchez-Flores A."/>
            <person name="Brooks K.L."/>
            <person name="Tracey A."/>
            <person name="Bobes R.J."/>
            <person name="Fragoso G."/>
            <person name="Sciutto E."/>
            <person name="Aslett M."/>
            <person name="Beasley H."/>
            <person name="Bennett H.M."/>
            <person name="Cai J."/>
            <person name="Camicia F."/>
            <person name="Clark R."/>
            <person name="Cucher M."/>
            <person name="De Silva N."/>
            <person name="Day T.A."/>
            <person name="Deplazes P."/>
            <person name="Estrada K."/>
            <person name="Fernandez C."/>
            <person name="Holland P.W."/>
            <person name="Hou J."/>
            <person name="Hu S."/>
            <person name="Huckvale T."/>
            <person name="Hung S.S."/>
            <person name="Kamenetzky L."/>
            <person name="Keane J.A."/>
            <person name="Kiss F."/>
            <person name="Koziol U."/>
            <person name="Lambert O."/>
            <person name="Liu K."/>
            <person name="Luo X."/>
            <person name="Luo Y."/>
            <person name="Macchiaroli N."/>
            <person name="Nichol S."/>
            <person name="Paps J."/>
            <person name="Parkinson J."/>
            <person name="Pouchkina-Stantcheva N."/>
            <person name="Riddiford N."/>
            <person name="Rosenzvit M."/>
            <person name="Salinas G."/>
            <person name="Wasmuth J.D."/>
            <person name="Zamanian M."/>
            <person name="Zheng Y."/>
            <person name="Cai X."/>
            <person name="Soberon X."/>
            <person name="Olson P.D."/>
            <person name="Laclette J.P."/>
            <person name="Brehm K."/>
            <person name="Berriman M."/>
            <person name="Garciarrubio A."/>
            <person name="Bobes R.J."/>
            <person name="Fragoso G."/>
            <person name="Sanchez-Flores A."/>
            <person name="Estrada K."/>
            <person name="Cevallos M.A."/>
            <person name="Morett E."/>
            <person name="Gonzalez V."/>
            <person name="Portillo T."/>
            <person name="Ochoa-Leyva A."/>
            <person name="Jose M.V."/>
            <person name="Sciutto E."/>
            <person name="Landa A."/>
            <person name="Jimenez L."/>
            <person name="Valdes V."/>
            <person name="Carrero J.C."/>
            <person name="Larralde C."/>
            <person name="Morales-Montor J."/>
            <person name="Limon-Lason J."/>
            <person name="Soberon X."/>
            <person name="Laclette J.P."/>
        </authorList>
    </citation>
    <scope>NUCLEOTIDE SEQUENCE [LARGE SCALE GENOMIC DNA]</scope>
</reference>
<reference evidence="5" key="2">
    <citation type="submission" date="2014-06" db="EMBL/GenBank/DDBJ databases">
        <authorList>
            <person name="Aslett M."/>
        </authorList>
    </citation>
    <scope>NUCLEOTIDE SEQUENCE</scope>
</reference>
<accession>A0A068X1E3</accession>
<proteinExistence type="inferred from homology"/>
<dbReference type="Proteomes" id="UP000492820">
    <property type="component" value="Unassembled WGS sequence"/>
</dbReference>
<dbReference type="GO" id="GO:0048471">
    <property type="term" value="C:perinuclear region of cytoplasm"/>
    <property type="evidence" value="ECO:0007669"/>
    <property type="project" value="UniProtKB-SubCell"/>
</dbReference>
<evidence type="ECO:0000256" key="1">
    <source>
        <dbReference type="ARBA" id="ARBA00004556"/>
    </source>
</evidence>
<evidence type="ECO:0000256" key="3">
    <source>
        <dbReference type="ARBA" id="ARBA00022892"/>
    </source>
</evidence>
<dbReference type="Pfam" id="PF04628">
    <property type="entry name" value="Sedlin_N"/>
    <property type="match status" value="1"/>
</dbReference>
<dbReference type="EMBL" id="LK028593">
    <property type="protein sequence ID" value="CDS23742.1"/>
    <property type="molecule type" value="Genomic_DNA"/>
</dbReference>
<evidence type="ECO:0000256" key="4">
    <source>
        <dbReference type="ARBA" id="ARBA00024408"/>
    </source>
</evidence>
<dbReference type="InterPro" id="IPR011012">
    <property type="entry name" value="Longin-like_dom_sf"/>
</dbReference>
<reference evidence="7" key="3">
    <citation type="submission" date="2020-10" db="UniProtKB">
        <authorList>
            <consortium name="WormBaseParasite"/>
        </authorList>
    </citation>
    <scope>IDENTIFICATION</scope>
</reference>
<organism evidence="5">
    <name type="scientific">Echinococcus granulosus</name>
    <name type="common">Hydatid tapeworm</name>
    <dbReference type="NCBI Taxonomy" id="6210"/>
    <lineage>
        <taxon>Eukaryota</taxon>
        <taxon>Metazoa</taxon>
        <taxon>Spiralia</taxon>
        <taxon>Lophotrochozoa</taxon>
        <taxon>Platyhelminthes</taxon>
        <taxon>Cestoda</taxon>
        <taxon>Eucestoda</taxon>
        <taxon>Cyclophyllidea</taxon>
        <taxon>Taeniidae</taxon>
        <taxon>Echinococcus</taxon>
        <taxon>Echinococcus granulosus group</taxon>
    </lineage>
</organism>
<dbReference type="OrthoDB" id="10258445at2759"/>
<comment type="similarity">
    <text evidence="2">Belongs to the TRAPP small subunits family. Sedlin subfamily.</text>
</comment>
<dbReference type="SUPFAM" id="SSF64356">
    <property type="entry name" value="SNARE-like"/>
    <property type="match status" value="1"/>
</dbReference>
<sequence length="179" mass="20061">MLPAGFVGPCFGRMCECVAVISSKNSPLFFKTSNPDEFLSNQFRVYGSLDIVEEKLARLSSRSSYGDKEMTNNYLGMLYPIDDHYVYGYVTNTNIKFILVQEAHSTVNDLLKSNTAAQVDSQVKKTFETLHDAYVDLVSSPFYIPNTPIDPSTSAATKKFERVVDEILKRSANTMISKL</sequence>
<name>A0A068X1E3_ECHGR</name>
<dbReference type="CDD" id="cd14854">
    <property type="entry name" value="TRAPPC2L"/>
    <property type="match status" value="1"/>
</dbReference>
<keyword evidence="3" id="KW-0931">ER-Golgi transport</keyword>
<evidence type="ECO:0000313" key="6">
    <source>
        <dbReference type="Proteomes" id="UP000492820"/>
    </source>
</evidence>
<keyword evidence="3" id="KW-0813">Transport</keyword>
<dbReference type="InterPro" id="IPR006722">
    <property type="entry name" value="Sedlin"/>
</dbReference>
<evidence type="ECO:0000313" key="7">
    <source>
        <dbReference type="WBParaSite" id="EgrG_000932900"/>
    </source>
</evidence>
<protein>
    <recommendedName>
        <fullName evidence="4">Trafficking protein particle complex subunit 2-like protein</fullName>
    </recommendedName>
</protein>
<dbReference type="AlphaFoldDB" id="A0A068X1E3"/>
<dbReference type="WBParaSite" id="EgrG_000932900">
    <property type="protein sequence ID" value="EgrG_000932900"/>
    <property type="gene ID" value="EgrG_000932900"/>
</dbReference>
<comment type="subcellular location">
    <subcellularLocation>
        <location evidence="1">Cytoplasm</location>
        <location evidence="1">Perinuclear region</location>
    </subcellularLocation>
</comment>
<dbReference type="InterPro" id="IPR044760">
    <property type="entry name" value="TRAPPC2L"/>
</dbReference>
<dbReference type="GO" id="GO:0006888">
    <property type="term" value="P:endoplasmic reticulum to Golgi vesicle-mediated transport"/>
    <property type="evidence" value="ECO:0007669"/>
    <property type="project" value="InterPro"/>
</dbReference>
<gene>
    <name evidence="7" type="primary">EGR_09834</name>
    <name evidence="5" type="ORF">EgrG_000932900</name>
</gene>
<evidence type="ECO:0000313" key="5">
    <source>
        <dbReference type="EMBL" id="CDS23742.1"/>
    </source>
</evidence>
<evidence type="ECO:0000256" key="2">
    <source>
        <dbReference type="ARBA" id="ARBA00006626"/>
    </source>
</evidence>
<dbReference type="PANTHER" id="PTHR12403">
    <property type="entry name" value="TRAFFICKING PROTEIN PARTICLE COMPLEX SUBUNIT 2"/>
    <property type="match status" value="1"/>
</dbReference>
<dbReference type="Gene3D" id="3.30.450.70">
    <property type="match status" value="1"/>
</dbReference>